<keyword evidence="5 9" id="KW-0342">GTP-binding</keyword>
<evidence type="ECO:0000256" key="3">
    <source>
        <dbReference type="ARBA" id="ARBA00022723"/>
    </source>
</evidence>
<keyword evidence="12" id="KW-1185">Reference proteome</keyword>
<protein>
    <recommendedName>
        <fullName evidence="1">3'-phosphate/5'-hydroxy nucleic acid ligase</fullName>
        <ecNumber evidence="1">6.5.1.8</ecNumber>
    </recommendedName>
</protein>
<dbReference type="Pfam" id="PF01139">
    <property type="entry name" value="RtcB"/>
    <property type="match status" value="1"/>
</dbReference>
<dbReference type="Proteomes" id="UP001431209">
    <property type="component" value="Unassembled WGS sequence"/>
</dbReference>
<proteinExistence type="predicted"/>
<evidence type="ECO:0000256" key="8">
    <source>
        <dbReference type="PIRSR" id="PIRSR601233-1"/>
    </source>
</evidence>
<dbReference type="Gene3D" id="3.90.1860.10">
    <property type="entry name" value="tRNA-splicing ligase RtcB"/>
    <property type="match status" value="1"/>
</dbReference>
<feature type="binding site" evidence="9">
    <location>
        <position position="400"/>
    </location>
    <ligand>
        <name>GMP</name>
        <dbReference type="ChEBI" id="CHEBI:58115"/>
    </ligand>
</feature>
<dbReference type="PROSITE" id="PS01288">
    <property type="entry name" value="UPF0027"/>
    <property type="match status" value="1"/>
</dbReference>
<dbReference type="GO" id="GO:0003909">
    <property type="term" value="F:DNA ligase activity"/>
    <property type="evidence" value="ECO:0007669"/>
    <property type="project" value="TreeGrafter"/>
</dbReference>
<dbReference type="GO" id="GO:0030145">
    <property type="term" value="F:manganese ion binding"/>
    <property type="evidence" value="ECO:0007669"/>
    <property type="project" value="TreeGrafter"/>
</dbReference>
<comment type="caution">
    <text evidence="11">The sequence shown here is derived from an EMBL/GenBank/DDBJ whole genome shotgun (WGS) entry which is preliminary data.</text>
</comment>
<evidence type="ECO:0000256" key="4">
    <source>
        <dbReference type="ARBA" id="ARBA00022741"/>
    </source>
</evidence>
<feature type="binding site" evidence="10">
    <location>
        <position position="159"/>
    </location>
    <ligand>
        <name>Mn(2+)</name>
        <dbReference type="ChEBI" id="CHEBI:29035"/>
        <label>1</label>
    </ligand>
</feature>
<dbReference type="EC" id="6.5.1.8" evidence="1"/>
<feature type="binding site" evidence="9">
    <location>
        <position position="313"/>
    </location>
    <ligand>
        <name>GMP</name>
        <dbReference type="ChEBI" id="CHEBI:58115"/>
    </ligand>
</feature>
<evidence type="ECO:0000256" key="9">
    <source>
        <dbReference type="PIRSR" id="PIRSR601233-2"/>
    </source>
</evidence>
<evidence type="ECO:0000256" key="10">
    <source>
        <dbReference type="PIRSR" id="PIRSR601233-3"/>
    </source>
</evidence>
<keyword evidence="2 11" id="KW-0436">Ligase</keyword>
<comment type="catalytic activity">
    <reaction evidence="7">
        <text>a 3'-end 3'-phospho-ribonucleotide-RNA + a 5'-end dephospho-ribonucleoside-RNA + GTP = a ribonucleotidyl-ribonucleotide-RNA + GMP + diphosphate</text>
        <dbReference type="Rhea" id="RHEA:68076"/>
        <dbReference type="Rhea" id="RHEA-COMP:10463"/>
        <dbReference type="Rhea" id="RHEA-COMP:13936"/>
        <dbReference type="Rhea" id="RHEA-COMP:17355"/>
        <dbReference type="ChEBI" id="CHEBI:33019"/>
        <dbReference type="ChEBI" id="CHEBI:37565"/>
        <dbReference type="ChEBI" id="CHEBI:58115"/>
        <dbReference type="ChEBI" id="CHEBI:83062"/>
        <dbReference type="ChEBI" id="CHEBI:138284"/>
        <dbReference type="ChEBI" id="CHEBI:173118"/>
        <dbReference type="EC" id="6.5.1.8"/>
    </reaction>
</comment>
<comment type="cofactor">
    <cofactor evidence="10">
        <name>Mn(2+)</name>
        <dbReference type="ChEBI" id="CHEBI:29035"/>
    </cofactor>
    <text evidence="10">Binds 2 manganese ions per subunit.</text>
</comment>
<dbReference type="GO" id="GO:0005525">
    <property type="term" value="F:GTP binding"/>
    <property type="evidence" value="ECO:0007669"/>
    <property type="project" value="UniProtKB-KW"/>
</dbReference>
<feature type="binding site" evidence="10">
    <location>
        <position position="274"/>
    </location>
    <ligand>
        <name>Mn(2+)</name>
        <dbReference type="ChEBI" id="CHEBI:29035"/>
        <label>2</label>
    </ligand>
</feature>
<accession>A0AAW2ZBX4</accession>
<dbReference type="GO" id="GO:0006281">
    <property type="term" value="P:DNA repair"/>
    <property type="evidence" value="ECO:0007669"/>
    <property type="project" value="TreeGrafter"/>
</dbReference>
<dbReference type="PANTHER" id="PTHR43749:SF2">
    <property type="entry name" value="RNA-SPLICING LIGASE RTCB"/>
    <property type="match status" value="1"/>
</dbReference>
<feature type="binding site" evidence="9">
    <location>
        <begin position="274"/>
        <end position="275"/>
    </location>
    <ligand>
        <name>GMP</name>
        <dbReference type="ChEBI" id="CHEBI:58115"/>
    </ligand>
</feature>
<feature type="active site" description="GMP-histidine intermediate" evidence="8">
    <location>
        <position position="330"/>
    </location>
</feature>
<evidence type="ECO:0000256" key="2">
    <source>
        <dbReference type="ARBA" id="ARBA00022598"/>
    </source>
</evidence>
<sequence length="401" mass="44544">MFNIIKSAGVPIKAWTKYVPVEEMAMKQLKNLASLPIIKSHISVMPDVHFGMGATVGSIVPTTNAIIPAAVGVDIGCGMCAIRTSLVSEDLPDSLKKIRDLIEDHVPVGFNSFKSPLESNVTAWNSSLKKGYEKLCEKHPTFAGSNKIHQLGTLGGGNHFIELCIDDTPEKRVWIMLHSGSRNIGNRIGHYFIELAKKDMIKNHCLSDLPDADLAYLSEGTLHFDDYVFAVEWAQEYAATNRQLMMKQVIKALHSSKQLPKNISFDELSINCHHNYISREKHFGQDMYITRKGAVRSRKGELGIIPGSMGERSFIVRGLGNPESYESCSHGAGRLMSRNSAKRKFTIQNHIESTKGVECRKDGGVLDETPGCYKNIHDVMRSQSDLVEVLYVLKQVLCVKG</sequence>
<feature type="binding site" evidence="9">
    <location>
        <begin position="158"/>
        <end position="162"/>
    </location>
    <ligand>
        <name>GMP</name>
        <dbReference type="ChEBI" id="CHEBI:58115"/>
    </ligand>
</feature>
<evidence type="ECO:0000256" key="6">
    <source>
        <dbReference type="ARBA" id="ARBA00023211"/>
    </source>
</evidence>
<dbReference type="EMBL" id="JAOPGA020001228">
    <property type="protein sequence ID" value="KAL0486390.1"/>
    <property type="molecule type" value="Genomic_DNA"/>
</dbReference>
<evidence type="ECO:0000256" key="1">
    <source>
        <dbReference type="ARBA" id="ARBA00012726"/>
    </source>
</evidence>
<dbReference type="GO" id="GO:0042245">
    <property type="term" value="P:RNA repair"/>
    <property type="evidence" value="ECO:0007669"/>
    <property type="project" value="TreeGrafter"/>
</dbReference>
<dbReference type="InterPro" id="IPR052915">
    <property type="entry name" value="RtcB-like"/>
</dbReference>
<dbReference type="InterPro" id="IPR001233">
    <property type="entry name" value="RtcB"/>
</dbReference>
<feature type="binding site" evidence="10">
    <location>
        <position position="74"/>
    </location>
    <ligand>
        <name>Mn(2+)</name>
        <dbReference type="ChEBI" id="CHEBI:29035"/>
        <label>1</label>
    </ligand>
</feature>
<feature type="binding site" evidence="9">
    <location>
        <begin position="330"/>
        <end position="333"/>
    </location>
    <ligand>
        <name>GMP</name>
        <dbReference type="ChEBI" id="CHEBI:58115"/>
    </ligand>
</feature>
<keyword evidence="6 10" id="KW-0464">Manganese</keyword>
<feature type="binding site" evidence="9">
    <location>
        <begin position="306"/>
        <end position="309"/>
    </location>
    <ligand>
        <name>GMP</name>
        <dbReference type="ChEBI" id="CHEBI:58115"/>
    </ligand>
</feature>
<dbReference type="GO" id="GO:0170057">
    <property type="term" value="F:RNA ligase (GTP) activity"/>
    <property type="evidence" value="ECO:0007669"/>
    <property type="project" value="UniProtKB-EC"/>
</dbReference>
<feature type="binding site" evidence="10">
    <location>
        <position position="178"/>
    </location>
    <ligand>
        <name>Mn(2+)</name>
        <dbReference type="ChEBI" id="CHEBI:29035"/>
        <label>2</label>
    </ligand>
</feature>
<dbReference type="InterPro" id="IPR036025">
    <property type="entry name" value="RtcB-like_sf"/>
</dbReference>
<dbReference type="SUPFAM" id="SSF103365">
    <property type="entry name" value="Hypothetical protein PH1602"/>
    <property type="match status" value="1"/>
</dbReference>
<dbReference type="GO" id="GO:0006396">
    <property type="term" value="P:RNA processing"/>
    <property type="evidence" value="ECO:0007669"/>
    <property type="project" value="InterPro"/>
</dbReference>
<dbReference type="AlphaFoldDB" id="A0AAW2ZBX4"/>
<evidence type="ECO:0000313" key="11">
    <source>
        <dbReference type="EMBL" id="KAL0486390.1"/>
    </source>
</evidence>
<evidence type="ECO:0000313" key="12">
    <source>
        <dbReference type="Proteomes" id="UP001431209"/>
    </source>
</evidence>
<name>A0AAW2ZBX4_9EUKA</name>
<organism evidence="11 12">
    <name type="scientific">Acrasis kona</name>
    <dbReference type="NCBI Taxonomy" id="1008807"/>
    <lineage>
        <taxon>Eukaryota</taxon>
        <taxon>Discoba</taxon>
        <taxon>Heterolobosea</taxon>
        <taxon>Tetramitia</taxon>
        <taxon>Eutetramitia</taxon>
        <taxon>Acrasidae</taxon>
        <taxon>Acrasis</taxon>
    </lineage>
</organism>
<gene>
    <name evidence="11" type="ORF">AKO1_001969</name>
</gene>
<reference evidence="11 12" key="1">
    <citation type="submission" date="2024-03" db="EMBL/GenBank/DDBJ databases">
        <title>The Acrasis kona genome and developmental transcriptomes reveal deep origins of eukaryotic multicellular pathways.</title>
        <authorList>
            <person name="Sheikh S."/>
            <person name="Fu C.-J."/>
            <person name="Brown M.W."/>
            <person name="Baldauf S.L."/>
        </authorList>
    </citation>
    <scope>NUCLEOTIDE SEQUENCE [LARGE SCALE GENOMIC DNA]</scope>
    <source>
        <strain evidence="11 12">ATCC MYA-3509</strain>
    </source>
</reference>
<dbReference type="PANTHER" id="PTHR43749">
    <property type="entry name" value="RNA-SPLICING LIGASE RTCB"/>
    <property type="match status" value="1"/>
</dbReference>
<evidence type="ECO:0000256" key="5">
    <source>
        <dbReference type="ARBA" id="ARBA00023134"/>
    </source>
</evidence>
<keyword evidence="3 10" id="KW-0479">Metal-binding</keyword>
<keyword evidence="4 9" id="KW-0547">Nucleotide-binding</keyword>
<evidence type="ECO:0000256" key="7">
    <source>
        <dbReference type="ARBA" id="ARBA00047746"/>
    </source>
</evidence>